<keyword evidence="5" id="KW-0449">Lipoprotein</keyword>
<dbReference type="RefSeq" id="WP_089775305.1">
    <property type="nucleotide sequence ID" value="NZ_FNTX01000002.1"/>
</dbReference>
<organism evidence="6 7">
    <name type="scientific">Ruania alba</name>
    <dbReference type="NCBI Taxonomy" id="648782"/>
    <lineage>
        <taxon>Bacteria</taxon>
        <taxon>Bacillati</taxon>
        <taxon>Actinomycetota</taxon>
        <taxon>Actinomycetes</taxon>
        <taxon>Micrococcales</taxon>
        <taxon>Ruaniaceae</taxon>
        <taxon>Ruania</taxon>
    </lineage>
</organism>
<keyword evidence="7" id="KW-1185">Reference proteome</keyword>
<name>A0A1H5NE03_9MICO</name>
<dbReference type="SUPFAM" id="SSF53850">
    <property type="entry name" value="Periplasmic binding protein-like II"/>
    <property type="match status" value="1"/>
</dbReference>
<dbReference type="InterPro" id="IPR006059">
    <property type="entry name" value="SBP"/>
</dbReference>
<dbReference type="PANTHER" id="PTHR43649">
    <property type="entry name" value="ARABINOSE-BINDING PROTEIN-RELATED"/>
    <property type="match status" value="1"/>
</dbReference>
<evidence type="ECO:0000313" key="7">
    <source>
        <dbReference type="Proteomes" id="UP000199220"/>
    </source>
</evidence>
<gene>
    <name evidence="6" type="ORF">SAMN04488554_4174</name>
</gene>
<dbReference type="STRING" id="648782.SAMN04488554_4174"/>
<evidence type="ECO:0000313" key="6">
    <source>
        <dbReference type="EMBL" id="SEE99077.1"/>
    </source>
</evidence>
<evidence type="ECO:0000256" key="4">
    <source>
        <dbReference type="ARBA" id="ARBA00023139"/>
    </source>
</evidence>
<dbReference type="PROSITE" id="PS51257">
    <property type="entry name" value="PROKAR_LIPOPROTEIN"/>
    <property type="match status" value="1"/>
</dbReference>
<reference evidence="7" key="1">
    <citation type="submission" date="2016-10" db="EMBL/GenBank/DDBJ databases">
        <authorList>
            <person name="Varghese N."/>
            <person name="Submissions S."/>
        </authorList>
    </citation>
    <scope>NUCLEOTIDE SEQUENCE [LARGE SCALE GENOMIC DNA]</scope>
    <source>
        <strain evidence="7">DSM 21368</strain>
    </source>
</reference>
<keyword evidence="1" id="KW-1003">Cell membrane</keyword>
<accession>A0A1H5NE03</accession>
<keyword evidence="2" id="KW-0732">Signal</keyword>
<evidence type="ECO:0000256" key="5">
    <source>
        <dbReference type="ARBA" id="ARBA00023288"/>
    </source>
</evidence>
<dbReference type="PANTHER" id="PTHR43649:SF33">
    <property type="entry name" value="POLYGALACTURONAN_RHAMNOGALACTURONAN-BINDING PROTEIN YTCQ"/>
    <property type="match status" value="1"/>
</dbReference>
<evidence type="ECO:0000256" key="1">
    <source>
        <dbReference type="ARBA" id="ARBA00022475"/>
    </source>
</evidence>
<dbReference type="CDD" id="cd13585">
    <property type="entry name" value="PBP2_TMBP_like"/>
    <property type="match status" value="1"/>
</dbReference>
<dbReference type="AlphaFoldDB" id="A0A1H5NE03"/>
<keyword evidence="6" id="KW-0762">Sugar transport</keyword>
<keyword evidence="6" id="KW-0813">Transport</keyword>
<evidence type="ECO:0000256" key="2">
    <source>
        <dbReference type="ARBA" id="ARBA00022729"/>
    </source>
</evidence>
<dbReference type="OrthoDB" id="2510110at2"/>
<dbReference type="Gene3D" id="3.40.190.10">
    <property type="entry name" value="Periplasmic binding protein-like II"/>
    <property type="match status" value="1"/>
</dbReference>
<proteinExistence type="predicted"/>
<evidence type="ECO:0000256" key="3">
    <source>
        <dbReference type="ARBA" id="ARBA00023136"/>
    </source>
</evidence>
<dbReference type="EMBL" id="FNTX01000002">
    <property type="protein sequence ID" value="SEE99077.1"/>
    <property type="molecule type" value="Genomic_DNA"/>
</dbReference>
<dbReference type="InterPro" id="IPR050490">
    <property type="entry name" value="Bact_solute-bd_prot1"/>
</dbReference>
<protein>
    <submittedName>
        <fullName evidence="6">Multiple sugar transport system substrate-binding protein</fullName>
    </submittedName>
</protein>
<sequence length="417" mass="43328">MRTRTTATIAVGAAAALALTACSSGDGSADGGSSEITLWMYPVIEDADASREYWETFESDFEAEHSDIDLSIELQPWSDREEKIGTAIAADTGPDLVLLVPDLARNFYDTGGLKPIDGAIDDESVYFEGALAGGTFDGEVYGLPIYQTANATAYNTALFEEAGITELPQTWDEILDAAPALAENGVSVMDYSGSAETTLNISFYPLLWQAGGTVFTEDGSDIAFDGPEGVAALQFLLDLQEAGGLPADAATKTNAVEGGPLALETAAMSYSMSGTSVDQLEAAVGEENVTVGAPLTGAVQASFGTPGIIGLTTINEDEEAALEVARALAAPEAQSAMFEAAGWFPSREDAEITIDDDATQALFDSLAVSNPGEAAPGARQVMSILATHIQSALQGQKTAEEAMADAAAEARDAISRM</sequence>
<dbReference type="Pfam" id="PF01547">
    <property type="entry name" value="SBP_bac_1"/>
    <property type="match status" value="1"/>
</dbReference>
<dbReference type="Proteomes" id="UP000199220">
    <property type="component" value="Unassembled WGS sequence"/>
</dbReference>
<keyword evidence="4" id="KW-0564">Palmitate</keyword>
<keyword evidence="3" id="KW-0472">Membrane</keyword>